<evidence type="ECO:0000259" key="2">
    <source>
        <dbReference type="PROSITE" id="PS51229"/>
    </source>
</evidence>
<comment type="function">
    <text evidence="1">Neddylation of cullins play an essential role in the regulation of SCF-type complexes activity.</text>
</comment>
<dbReference type="Proteomes" id="UP000790833">
    <property type="component" value="Unassembled WGS sequence"/>
</dbReference>
<sequence length="265" mass="31132">MKKTSVLSFVSVTGARKSTAERYLRDSGNNLQRAINQYYMENSNQQEENNSININDETSRTLNSLFNKYMDPTDNTITDIDGTIKYLEDMKIAPDELDSLTLLYFLKSKSMGIFLRQEFVSAWRKASISSIESMAPYIRLMTSGLLSRDPEFDLLYKFTYGFLLEQDGQKLLPYDLCIDYWRLLLIEGKYKGNASLVKRLDQWCVFIETEQQRGISRDTWDMFILFIREIILPDPEEMKEYDDMAAWPSVIDEYIQYLRENKLMV</sequence>
<dbReference type="PANTHER" id="PTHR12281:SF31">
    <property type="entry name" value="DCN1-LIKE PROTEIN 3"/>
    <property type="match status" value="1"/>
</dbReference>
<comment type="caution">
    <text evidence="3">The sequence shown here is derived from an EMBL/GenBank/DDBJ whole genome shotgun (WGS) entry which is preliminary data.</text>
</comment>
<protein>
    <recommendedName>
        <fullName evidence="1">Defective in cullin neddylation protein</fullName>
    </recommendedName>
</protein>
<dbReference type="GO" id="GO:0016874">
    <property type="term" value="F:ligase activity"/>
    <property type="evidence" value="ECO:0007669"/>
    <property type="project" value="UniProtKB-KW"/>
</dbReference>
<dbReference type="Gene3D" id="1.10.238.10">
    <property type="entry name" value="EF-hand"/>
    <property type="match status" value="1"/>
</dbReference>
<dbReference type="Gene3D" id="1.10.8.10">
    <property type="entry name" value="DNA helicase RuvA subunit, C-terminal domain"/>
    <property type="match status" value="1"/>
</dbReference>
<dbReference type="InterPro" id="IPR042460">
    <property type="entry name" value="DCN1-like_PONY"/>
</dbReference>
<dbReference type="GO" id="GO:0000151">
    <property type="term" value="C:ubiquitin ligase complex"/>
    <property type="evidence" value="ECO:0007669"/>
    <property type="project" value="TreeGrafter"/>
</dbReference>
<dbReference type="OrthoDB" id="27198at2759"/>
<evidence type="ECO:0000313" key="3">
    <source>
        <dbReference type="EMBL" id="KAG7192811.1"/>
    </source>
</evidence>
<keyword evidence="3" id="KW-0436">Ligase</keyword>
<dbReference type="PANTHER" id="PTHR12281">
    <property type="entry name" value="RP42 RELATED"/>
    <property type="match status" value="1"/>
</dbReference>
<evidence type="ECO:0000256" key="1">
    <source>
        <dbReference type="RuleBase" id="RU410713"/>
    </source>
</evidence>
<dbReference type="RefSeq" id="XP_043048361.1">
    <property type="nucleotide sequence ID" value="XM_043192066.1"/>
</dbReference>
<dbReference type="InterPro" id="IPR014764">
    <property type="entry name" value="DCN-prot"/>
</dbReference>
<proteinExistence type="predicted"/>
<dbReference type="AlphaFoldDB" id="A0A9P7V7S2"/>
<dbReference type="GO" id="GO:0032182">
    <property type="term" value="F:ubiquitin-like protein binding"/>
    <property type="evidence" value="ECO:0007669"/>
    <property type="project" value="TreeGrafter"/>
</dbReference>
<dbReference type="Pfam" id="PF03556">
    <property type="entry name" value="Cullin_binding"/>
    <property type="match status" value="1"/>
</dbReference>
<dbReference type="PROSITE" id="PS51229">
    <property type="entry name" value="DCUN1"/>
    <property type="match status" value="1"/>
</dbReference>
<feature type="domain" description="DCUN1" evidence="2">
    <location>
        <begin position="57"/>
        <end position="259"/>
    </location>
</feature>
<dbReference type="GO" id="GO:0031624">
    <property type="term" value="F:ubiquitin conjugating enzyme binding"/>
    <property type="evidence" value="ECO:0007669"/>
    <property type="project" value="TreeGrafter"/>
</dbReference>
<gene>
    <name evidence="3" type="primary">DCN1</name>
    <name evidence="3" type="ORF">KQ657_001266</name>
</gene>
<name>A0A9P7V7S2_9ASCO</name>
<dbReference type="Gene3D" id="1.10.238.200">
    <property type="entry name" value="Cullin, PONY binding domain"/>
    <property type="match status" value="1"/>
</dbReference>
<reference evidence="3" key="1">
    <citation type="submission" date="2021-03" db="EMBL/GenBank/DDBJ databases">
        <authorList>
            <person name="Palmer J.M."/>
        </authorList>
    </citation>
    <scope>NUCLEOTIDE SEQUENCE</scope>
    <source>
        <strain evidence="3">ARV_011</strain>
    </source>
</reference>
<accession>A0A9P7V7S2</accession>
<dbReference type="InterPro" id="IPR005176">
    <property type="entry name" value="PONY_dom"/>
</dbReference>
<organism evidence="3 4">
    <name type="scientific">Scheffersomyces spartinae</name>
    <dbReference type="NCBI Taxonomy" id="45513"/>
    <lineage>
        <taxon>Eukaryota</taxon>
        <taxon>Fungi</taxon>
        <taxon>Dikarya</taxon>
        <taxon>Ascomycota</taxon>
        <taxon>Saccharomycotina</taxon>
        <taxon>Pichiomycetes</taxon>
        <taxon>Debaryomycetaceae</taxon>
        <taxon>Scheffersomyces</taxon>
    </lineage>
</organism>
<keyword evidence="4" id="KW-1185">Reference proteome</keyword>
<evidence type="ECO:0000313" key="4">
    <source>
        <dbReference type="Proteomes" id="UP000790833"/>
    </source>
</evidence>
<dbReference type="GO" id="GO:0097602">
    <property type="term" value="F:cullin family protein binding"/>
    <property type="evidence" value="ECO:0007669"/>
    <property type="project" value="TreeGrafter"/>
</dbReference>
<dbReference type="GO" id="GO:0045116">
    <property type="term" value="P:protein neddylation"/>
    <property type="evidence" value="ECO:0007669"/>
    <property type="project" value="TreeGrafter"/>
</dbReference>
<dbReference type="CDD" id="cd14273">
    <property type="entry name" value="UBA_TAP-C_like"/>
    <property type="match status" value="1"/>
</dbReference>
<dbReference type="Pfam" id="PF14555">
    <property type="entry name" value="UBA_4"/>
    <property type="match status" value="1"/>
</dbReference>
<dbReference type="EMBL" id="JAHMUF010000015">
    <property type="protein sequence ID" value="KAG7192811.1"/>
    <property type="molecule type" value="Genomic_DNA"/>
</dbReference>
<dbReference type="GeneID" id="66114640"/>